<protein>
    <submittedName>
        <fullName evidence="1">Uncharacterized protein</fullName>
    </submittedName>
</protein>
<proteinExistence type="predicted"/>
<dbReference type="EMBL" id="CP013067">
    <property type="protein sequence ID" value="ALP41770.1"/>
    <property type="molecule type" value="Genomic_DNA"/>
</dbReference>
<dbReference type="Proteomes" id="UP000058114">
    <property type="component" value="Chromosome"/>
</dbReference>
<gene>
    <name evidence="1" type="ORF">WL1483_2351</name>
</gene>
<dbReference type="KEGG" id="asr:WL1483_2351"/>
<name>A0A0S2SJB6_9GAMM</name>
<evidence type="ECO:0000313" key="2">
    <source>
        <dbReference type="Proteomes" id="UP000058114"/>
    </source>
</evidence>
<reference evidence="1 2" key="2">
    <citation type="journal article" date="2016" name="Genome Announc.">
        <title>Complete Genome Sequence of the Highly Virulent Aeromonas schubertii Strain WL1483, Isolated from Diseased Snakehead Fish (Channa argus) in China.</title>
        <authorList>
            <person name="Liu L."/>
            <person name="Li N."/>
            <person name="Zhang D."/>
            <person name="Fu X."/>
            <person name="Shi C."/>
            <person name="Lin Q."/>
            <person name="Hao G."/>
        </authorList>
    </citation>
    <scope>NUCLEOTIDE SEQUENCE [LARGE SCALE GENOMIC DNA]</scope>
    <source>
        <strain evidence="1 2">WL1483</strain>
    </source>
</reference>
<organism evidence="1 2">
    <name type="scientific">Aeromonas schubertii</name>
    <dbReference type="NCBI Taxonomy" id="652"/>
    <lineage>
        <taxon>Bacteria</taxon>
        <taxon>Pseudomonadati</taxon>
        <taxon>Pseudomonadota</taxon>
        <taxon>Gammaproteobacteria</taxon>
        <taxon>Aeromonadales</taxon>
        <taxon>Aeromonadaceae</taxon>
        <taxon>Aeromonas</taxon>
    </lineage>
</organism>
<reference evidence="2" key="1">
    <citation type="submission" date="2015-10" db="EMBL/GenBank/DDBJ databases">
        <title>Complete Genome Sequence of Aeromonas schubertii strain WL1483.</title>
        <authorList>
            <person name="Liu L."/>
        </authorList>
    </citation>
    <scope>NUCLEOTIDE SEQUENCE [LARGE SCALE GENOMIC DNA]</scope>
    <source>
        <strain evidence="2">WL1483</strain>
    </source>
</reference>
<sequence>MEDRMDLRLAIVKWILRVQILITLFPVKIGNAVVVTENGEGATRLIILKKLSNIRQPLLKRRHVFSKANGHDLLQRLHLGLLLFETGQLFLGGSESLFNIHASPDAVVEIDRFMALSQLGEFVRHTLVQFIEACNNLIVQGKQLISVVRFDIIKGRTKAFNQLITPVKKREEEFGFELLYTGSQ</sequence>
<evidence type="ECO:0000313" key="1">
    <source>
        <dbReference type="EMBL" id="ALP41770.1"/>
    </source>
</evidence>
<dbReference type="AlphaFoldDB" id="A0A0S2SJB6"/>
<accession>A0A0S2SJB6</accession>